<keyword evidence="5" id="KW-0949">S-adenosyl-L-methionine</keyword>
<evidence type="ECO:0000256" key="8">
    <source>
        <dbReference type="ARBA" id="ARBA00023002"/>
    </source>
</evidence>
<dbReference type="GO" id="GO:0008033">
    <property type="term" value="P:tRNA processing"/>
    <property type="evidence" value="ECO:0007669"/>
    <property type="project" value="UniProtKB-KW"/>
</dbReference>
<evidence type="ECO:0000256" key="5">
    <source>
        <dbReference type="ARBA" id="ARBA00022691"/>
    </source>
</evidence>
<evidence type="ECO:0000256" key="4">
    <source>
        <dbReference type="ARBA" id="ARBA00022679"/>
    </source>
</evidence>
<dbReference type="Proteomes" id="UP001139411">
    <property type="component" value="Unassembled WGS sequence"/>
</dbReference>
<dbReference type="SUPFAM" id="SSF51971">
    <property type="entry name" value="Nucleotide-binding domain"/>
    <property type="match status" value="1"/>
</dbReference>
<dbReference type="EMBL" id="JAKFFV010000012">
    <property type="protein sequence ID" value="MCF2500542.1"/>
    <property type="molecule type" value="Genomic_DNA"/>
</dbReference>
<sequence>MSRSGCHFAEERAGPDMEEHDYDYLIVGQGIAGTSLAMHLLDLGKKILIVNDSQAPSSSKVAAGIFNPLTGKKLVKTWLADDLFPYAKGFYSYLEAIFGEKFVHPAPIYRPFRSIAEQNTYLAQTADPKIASYIKQDGDSADLSDCIHADYGGLEVIRSGWIDLPVLLDQSKNYFLEYGMLIDEAFDINALSVSTDGIVWKDKTFGKLVLCQGFKALENDFFNWLPFTPVKGQIVEIETEVAMQDYIVNQGIFMFPVADKVSRVGATYSWDPLDWEPTEEATAELKEKLGALLKIPYQIRSEVAGIRPSVRDRRPLIGVHPAYHNVAIFNGLGTKGVTLAPFFANELAQHLENGKELNPLVNIQRYFSLYFR</sequence>
<dbReference type="GO" id="GO:0005737">
    <property type="term" value="C:cytoplasm"/>
    <property type="evidence" value="ECO:0007669"/>
    <property type="project" value="TreeGrafter"/>
</dbReference>
<proteinExistence type="predicted"/>
<feature type="domain" description="FAD dependent oxidoreductase" evidence="10">
    <location>
        <begin position="23"/>
        <end position="349"/>
    </location>
</feature>
<dbReference type="AlphaFoldDB" id="A0A9X1TVX9"/>
<keyword evidence="4" id="KW-0808">Transferase</keyword>
<evidence type="ECO:0000256" key="6">
    <source>
        <dbReference type="ARBA" id="ARBA00022694"/>
    </source>
</evidence>
<dbReference type="GO" id="GO:0008168">
    <property type="term" value="F:methyltransferase activity"/>
    <property type="evidence" value="ECO:0007669"/>
    <property type="project" value="UniProtKB-KW"/>
</dbReference>
<dbReference type="PANTHER" id="PTHR13847:SF283">
    <property type="entry name" value="TRNA 5-METHYLAMINOMETHYL-2-THIOURIDINE BIOSYNTHESIS BIFUNCTIONAL PROTEIN MNMC"/>
    <property type="match status" value="1"/>
</dbReference>
<evidence type="ECO:0000313" key="12">
    <source>
        <dbReference type="Proteomes" id="UP001139411"/>
    </source>
</evidence>
<dbReference type="Pfam" id="PF01266">
    <property type="entry name" value="DAO"/>
    <property type="match status" value="1"/>
</dbReference>
<keyword evidence="6" id="KW-0819">tRNA processing</keyword>
<gene>
    <name evidence="11" type="ORF">L0661_19640</name>
</gene>
<keyword evidence="2" id="KW-0489">Methyltransferase</keyword>
<keyword evidence="8" id="KW-0560">Oxidoreductase</keyword>
<keyword evidence="7" id="KW-0274">FAD</keyword>
<evidence type="ECO:0000256" key="9">
    <source>
        <dbReference type="ARBA" id="ARBA00023268"/>
    </source>
</evidence>
<keyword evidence="1" id="KW-0963">Cytoplasm</keyword>
<dbReference type="GO" id="GO:0016491">
    <property type="term" value="F:oxidoreductase activity"/>
    <property type="evidence" value="ECO:0007669"/>
    <property type="project" value="UniProtKB-KW"/>
</dbReference>
<evidence type="ECO:0000256" key="1">
    <source>
        <dbReference type="ARBA" id="ARBA00022490"/>
    </source>
</evidence>
<dbReference type="Gene3D" id="3.30.9.10">
    <property type="entry name" value="D-Amino Acid Oxidase, subunit A, domain 2"/>
    <property type="match status" value="1"/>
</dbReference>
<keyword evidence="9" id="KW-0511">Multifunctional enzyme</keyword>
<dbReference type="RefSeq" id="WP_235178879.1">
    <property type="nucleotide sequence ID" value="NZ_JAKFFV010000012.1"/>
</dbReference>
<dbReference type="SUPFAM" id="SSF54373">
    <property type="entry name" value="FAD-linked reductases, C-terminal domain"/>
    <property type="match status" value="1"/>
</dbReference>
<reference evidence="11" key="1">
    <citation type="submission" date="2022-01" db="EMBL/GenBank/DDBJ databases">
        <title>Novel species in genus Dyadobacter.</title>
        <authorList>
            <person name="Ma C."/>
        </authorList>
    </citation>
    <scope>NUCLEOTIDE SEQUENCE</scope>
    <source>
        <strain evidence="11">CY357</strain>
    </source>
</reference>
<keyword evidence="3" id="KW-0285">Flavoprotein</keyword>
<evidence type="ECO:0000259" key="10">
    <source>
        <dbReference type="Pfam" id="PF01266"/>
    </source>
</evidence>
<evidence type="ECO:0000256" key="2">
    <source>
        <dbReference type="ARBA" id="ARBA00022603"/>
    </source>
</evidence>
<evidence type="ECO:0000256" key="7">
    <source>
        <dbReference type="ARBA" id="ARBA00022827"/>
    </source>
</evidence>
<dbReference type="PANTHER" id="PTHR13847">
    <property type="entry name" value="SARCOSINE DEHYDROGENASE-RELATED"/>
    <property type="match status" value="1"/>
</dbReference>
<name>A0A9X1TVX9_9BACT</name>
<organism evidence="11 12">
    <name type="scientific">Dyadobacter chenhuakuii</name>
    <dbReference type="NCBI Taxonomy" id="2909339"/>
    <lineage>
        <taxon>Bacteria</taxon>
        <taxon>Pseudomonadati</taxon>
        <taxon>Bacteroidota</taxon>
        <taxon>Cytophagia</taxon>
        <taxon>Cytophagales</taxon>
        <taxon>Spirosomataceae</taxon>
        <taxon>Dyadobacter</taxon>
    </lineage>
</organism>
<protein>
    <submittedName>
        <fullName evidence="11">FAD-binding oxidoreductase</fullName>
    </submittedName>
</protein>
<dbReference type="GO" id="GO:0032259">
    <property type="term" value="P:methylation"/>
    <property type="evidence" value="ECO:0007669"/>
    <property type="project" value="UniProtKB-KW"/>
</dbReference>
<dbReference type="Gene3D" id="3.50.50.60">
    <property type="entry name" value="FAD/NAD(P)-binding domain"/>
    <property type="match status" value="1"/>
</dbReference>
<evidence type="ECO:0000256" key="3">
    <source>
        <dbReference type="ARBA" id="ARBA00022630"/>
    </source>
</evidence>
<comment type="caution">
    <text evidence="11">The sequence shown here is derived from an EMBL/GenBank/DDBJ whole genome shotgun (WGS) entry which is preliminary data.</text>
</comment>
<evidence type="ECO:0000313" key="11">
    <source>
        <dbReference type="EMBL" id="MCF2500542.1"/>
    </source>
</evidence>
<dbReference type="InterPro" id="IPR036188">
    <property type="entry name" value="FAD/NAD-bd_sf"/>
</dbReference>
<accession>A0A9X1TVX9</accession>
<dbReference type="InterPro" id="IPR006076">
    <property type="entry name" value="FAD-dep_OxRdtase"/>
</dbReference>